<gene>
    <name evidence="1" type="ORF">NCTC11370_02950</name>
</gene>
<evidence type="ECO:0000313" key="1">
    <source>
        <dbReference type="EMBL" id="STO22848.1"/>
    </source>
</evidence>
<accession>A0A377GET1</accession>
<organism evidence="1 2">
    <name type="scientific">Fluoribacter dumoffii</name>
    <dbReference type="NCBI Taxonomy" id="463"/>
    <lineage>
        <taxon>Bacteria</taxon>
        <taxon>Pseudomonadati</taxon>
        <taxon>Pseudomonadota</taxon>
        <taxon>Gammaproteobacteria</taxon>
        <taxon>Legionellales</taxon>
        <taxon>Legionellaceae</taxon>
        <taxon>Fluoribacter</taxon>
    </lineage>
</organism>
<dbReference type="AlphaFoldDB" id="A0A377GET1"/>
<dbReference type="OrthoDB" id="5653352at2"/>
<keyword evidence="2" id="KW-1185">Reference proteome</keyword>
<dbReference type="EMBL" id="UGGT01000001">
    <property type="protein sequence ID" value="STO22848.1"/>
    <property type="molecule type" value="Genomic_DNA"/>
</dbReference>
<sequence>MRDKKSDICKVSDTEINDLQTLAKQFQNHANYPRICSIINILCQIRQKQSQENGLNQEFYEKELSHLQFQLHTLLTENKRATTWFTKIIDCSKDAELKLRLYDFIQRALGTVIKLSECVKGDKKTFALQFPNQNIRNVFLEQSRINEFLRNKGTASIIIDGNCVFFPAFLADNQQLGVAFPTIEIKEKVIFMLNLGRANLVTSDSQEATLYINDRRIHDTASKFYIAVICPYFAEYFKIQYVSHLVAQGHRDQNSFFSPSKLPIELGLKIAADSSTSDAISGEEKMQIAICNFKRP</sequence>
<dbReference type="RefSeq" id="WP_010654969.1">
    <property type="nucleotide sequence ID" value="NZ_JAPHOO010000002.1"/>
</dbReference>
<evidence type="ECO:0008006" key="3">
    <source>
        <dbReference type="Google" id="ProtNLM"/>
    </source>
</evidence>
<name>A0A377GET1_9GAMM</name>
<dbReference type="GeneID" id="93293838"/>
<proteinExistence type="predicted"/>
<reference evidence="1 2" key="1">
    <citation type="submission" date="2018-06" db="EMBL/GenBank/DDBJ databases">
        <authorList>
            <consortium name="Pathogen Informatics"/>
            <person name="Doyle S."/>
        </authorList>
    </citation>
    <scope>NUCLEOTIDE SEQUENCE [LARGE SCALE GENOMIC DNA]</scope>
    <source>
        <strain evidence="1 2">NCTC11370</strain>
    </source>
</reference>
<evidence type="ECO:0000313" key="2">
    <source>
        <dbReference type="Proteomes" id="UP000254554"/>
    </source>
</evidence>
<protein>
    <recommendedName>
        <fullName evidence="3">Dot/Icm T4SS effector</fullName>
    </recommendedName>
</protein>
<dbReference type="Proteomes" id="UP000254554">
    <property type="component" value="Unassembled WGS sequence"/>
</dbReference>